<accession>A0A7S3HVN6</accession>
<dbReference type="AlphaFoldDB" id="A0A7S3HVN6"/>
<organism evidence="1">
    <name type="scientific">Favella ehrenbergii</name>
    <dbReference type="NCBI Taxonomy" id="182087"/>
    <lineage>
        <taxon>Eukaryota</taxon>
        <taxon>Sar</taxon>
        <taxon>Alveolata</taxon>
        <taxon>Ciliophora</taxon>
        <taxon>Intramacronucleata</taxon>
        <taxon>Spirotrichea</taxon>
        <taxon>Choreotrichia</taxon>
        <taxon>Tintinnida</taxon>
        <taxon>Xystonellidae</taxon>
        <taxon>Favella</taxon>
    </lineage>
</organism>
<dbReference type="EMBL" id="HBIE01004740">
    <property type="protein sequence ID" value="CAE0306543.1"/>
    <property type="molecule type" value="Transcribed_RNA"/>
</dbReference>
<proteinExistence type="predicted"/>
<gene>
    <name evidence="1" type="ORF">FEHR0123_LOCUS1449</name>
</gene>
<name>A0A7S3HVN6_9SPIT</name>
<protein>
    <submittedName>
        <fullName evidence="1">Uncharacterized protein</fullName>
    </submittedName>
</protein>
<evidence type="ECO:0000313" key="1">
    <source>
        <dbReference type="EMBL" id="CAE0306543.1"/>
    </source>
</evidence>
<reference evidence="1" key="1">
    <citation type="submission" date="2021-01" db="EMBL/GenBank/DDBJ databases">
        <authorList>
            <person name="Corre E."/>
            <person name="Pelletier E."/>
            <person name="Niang G."/>
            <person name="Scheremetjew M."/>
            <person name="Finn R."/>
            <person name="Kale V."/>
            <person name="Holt S."/>
            <person name="Cochrane G."/>
            <person name="Meng A."/>
            <person name="Brown T."/>
            <person name="Cohen L."/>
        </authorList>
    </citation>
    <scope>NUCLEOTIDE SEQUENCE</scope>
    <source>
        <strain evidence="1">Fehren 1</strain>
    </source>
</reference>
<sequence length="110" mass="13058">MRTFQELVDRREECDIMDYVDTKPDIDEETIIQAREAEKKLKRLKMAKYSHELFDEIIEEMMRDKKTILEMMAELDAQEAEIYAGQTRIAKRQQTKIIQDQMAAEANAKK</sequence>